<accession>A0A1B6NRY9</accession>
<reference evidence="1" key="1">
    <citation type="submission" date="2013-11" db="EMBL/GenBank/DDBJ databases">
        <title>Microbial diversity, functional groups and degradation webs in Northern and Southern Mediterranean and Red Sea marine crude oil polluted sites.</title>
        <authorList>
            <person name="Daffonchio D."/>
            <person name="Mapelli F."/>
            <person name="Ferrer M."/>
            <person name="Richter M."/>
            <person name="Cherif A."/>
            <person name="Malkawi H.I."/>
            <person name="Yakimov M.M."/>
            <person name="Abdel-Fattah Y.R."/>
            <person name="Blaghen M."/>
            <person name="Golyshin P.N."/>
            <person name="Kalogerakis N."/>
            <person name="Boon N."/>
            <person name="Magagnini M."/>
            <person name="Fava F."/>
        </authorList>
    </citation>
    <scope>NUCLEOTIDE SEQUENCE</scope>
</reference>
<protein>
    <submittedName>
        <fullName evidence="1">Uncharacterized protein</fullName>
    </submittedName>
</protein>
<name>A0A1B6NRY9_9ZZZZ</name>
<organism evidence="1">
    <name type="scientific">marine sediment metagenome</name>
    <dbReference type="NCBI Taxonomy" id="412755"/>
    <lineage>
        <taxon>unclassified sequences</taxon>
        <taxon>metagenomes</taxon>
        <taxon>ecological metagenomes</taxon>
    </lineage>
</organism>
<gene>
    <name evidence="1" type="ORF">MGSAQ_002270</name>
</gene>
<dbReference type="AlphaFoldDB" id="A0A1B6NRY9"/>
<evidence type="ECO:0000313" key="1">
    <source>
        <dbReference type="EMBL" id="KTF06234.1"/>
    </source>
</evidence>
<dbReference type="EMBL" id="AYSL01001283">
    <property type="protein sequence ID" value="KTF06234.1"/>
    <property type="molecule type" value="Genomic_DNA"/>
</dbReference>
<proteinExistence type="predicted"/>
<comment type="caution">
    <text evidence="1">The sequence shown here is derived from an EMBL/GenBank/DDBJ whole genome shotgun (WGS) entry which is preliminary data.</text>
</comment>
<sequence length="38" mass="4357">MPRHHWQSTGTWGAMTIRLSRVSCPSCKGEKSWLMVNP</sequence>